<dbReference type="PANTHER" id="PTHR15863">
    <property type="entry name" value="MRN COMPLEX-INTERACTING PROTEIN"/>
    <property type="match status" value="1"/>
</dbReference>
<evidence type="ECO:0000259" key="2">
    <source>
        <dbReference type="Pfam" id="PF15749"/>
    </source>
</evidence>
<feature type="region of interest" description="Disordered" evidence="1">
    <location>
        <begin position="109"/>
        <end position="151"/>
    </location>
</feature>
<feature type="domain" description="MRN complex-interacting protein N-terminal" evidence="2">
    <location>
        <begin position="8"/>
        <end position="108"/>
    </location>
</feature>
<organism evidence="3 4">
    <name type="scientific">Apteryx mantelli</name>
    <name type="common">North Island brown kiwi</name>
    <dbReference type="NCBI Taxonomy" id="2696672"/>
    <lineage>
        <taxon>Eukaryota</taxon>
        <taxon>Metazoa</taxon>
        <taxon>Chordata</taxon>
        <taxon>Craniata</taxon>
        <taxon>Vertebrata</taxon>
        <taxon>Euteleostomi</taxon>
        <taxon>Archelosauria</taxon>
        <taxon>Archosauria</taxon>
        <taxon>Dinosauria</taxon>
        <taxon>Saurischia</taxon>
        <taxon>Theropoda</taxon>
        <taxon>Coelurosauria</taxon>
        <taxon>Aves</taxon>
        <taxon>Palaeognathae</taxon>
        <taxon>Apterygiformes</taxon>
        <taxon>Apterygidae</taxon>
        <taxon>Apteryx</taxon>
    </lineage>
</organism>
<dbReference type="InterPro" id="IPR049472">
    <property type="entry name" value="MRNIP_N"/>
</dbReference>
<dbReference type="Proteomes" id="UP001652627">
    <property type="component" value="Chromosome 14"/>
</dbReference>
<dbReference type="PANTHER" id="PTHR15863:SF2">
    <property type="entry name" value="MRN COMPLEX-INTERACTING PROTEIN"/>
    <property type="match status" value="1"/>
</dbReference>
<gene>
    <name evidence="4" type="primary">MRNIP</name>
</gene>
<protein>
    <submittedName>
        <fullName evidence="4">MRN complex-interacting protein isoform X1</fullName>
    </submittedName>
</protein>
<dbReference type="InterPro" id="IPR032739">
    <property type="entry name" value="MRNIP"/>
</dbReference>
<sequence>MAPRFWALRCCRCRLFQVQQAKRSGKWSCAVCGQKQAVQKVYGEGSGLDCRLHVQKLNLLQGEAEEALSWTSRCIEESVDDNKNIAIQCEDSLVEQEAKAEVSRWNKYLDQGNETQEDEEEEESGGTERQQFCSRRKNTVEEQRKHQNSFPYTDVQELSEENGAFQFAYQAKKRKQCSVAVPNQGDGDAVCGDSMSPALCESVVSEGNTQTPAPSIKSSKWEKFLSCSDDCSENAAKVTLSPQEGGRKLGLHSSTAADIFMVSRYSKKAGNFLPPGAGIEFKKCLASTEQLAPKLPSTVLPVHCSADEDMLFKEPQGHFIRAGSAVLDTTAGRCPVARSVMPVCPPAATLALSDPGLKPSSISHEPLFCTGDEFDDDL</sequence>
<evidence type="ECO:0000313" key="3">
    <source>
        <dbReference type="Proteomes" id="UP001652627"/>
    </source>
</evidence>
<dbReference type="GeneID" id="106493438"/>
<keyword evidence="3" id="KW-1185">Reference proteome</keyword>
<dbReference type="Pfam" id="PF15749">
    <property type="entry name" value="MRNIP"/>
    <property type="match status" value="1"/>
</dbReference>
<evidence type="ECO:0000256" key="1">
    <source>
        <dbReference type="SAM" id="MobiDB-lite"/>
    </source>
</evidence>
<proteinExistence type="predicted"/>
<reference evidence="4" key="1">
    <citation type="submission" date="2025-08" db="UniProtKB">
        <authorList>
            <consortium name="RefSeq"/>
        </authorList>
    </citation>
    <scope>IDENTIFICATION</scope>
    <source>
        <tissue evidence="4">Blood</tissue>
    </source>
</reference>
<feature type="compositionally biased region" description="Acidic residues" evidence="1">
    <location>
        <begin position="115"/>
        <end position="125"/>
    </location>
</feature>
<name>A0ABM4F7D3_9AVES</name>
<accession>A0ABM4F7D3</accession>
<evidence type="ECO:0000313" key="4">
    <source>
        <dbReference type="RefSeq" id="XP_067160784.1"/>
    </source>
</evidence>
<dbReference type="RefSeq" id="XP_067160784.1">
    <property type="nucleotide sequence ID" value="XM_067304683.1"/>
</dbReference>